<reference evidence="2" key="1">
    <citation type="journal article" date="2015" name="Nature">
        <title>Complex archaea that bridge the gap between prokaryotes and eukaryotes.</title>
        <authorList>
            <person name="Spang A."/>
            <person name="Saw J.H."/>
            <person name="Jorgensen S.L."/>
            <person name="Zaremba-Niedzwiedzka K."/>
            <person name="Martijn J."/>
            <person name="Lind A.E."/>
            <person name="van Eijk R."/>
            <person name="Schleper C."/>
            <person name="Guy L."/>
            <person name="Ettema T.J."/>
        </authorList>
    </citation>
    <scope>NUCLEOTIDE SEQUENCE</scope>
</reference>
<name>A0A0F8YTU0_9ZZZZ</name>
<evidence type="ECO:0000313" key="2">
    <source>
        <dbReference type="EMBL" id="KKK77220.1"/>
    </source>
</evidence>
<dbReference type="AlphaFoldDB" id="A0A0F8YTU0"/>
<proteinExistence type="predicted"/>
<feature type="non-terminal residue" evidence="2">
    <location>
        <position position="1"/>
    </location>
</feature>
<feature type="compositionally biased region" description="Polar residues" evidence="1">
    <location>
        <begin position="1"/>
        <end position="10"/>
    </location>
</feature>
<gene>
    <name evidence="2" type="ORF">LCGC14_2855770</name>
</gene>
<organism evidence="2">
    <name type="scientific">marine sediment metagenome</name>
    <dbReference type="NCBI Taxonomy" id="412755"/>
    <lineage>
        <taxon>unclassified sequences</taxon>
        <taxon>metagenomes</taxon>
        <taxon>ecological metagenomes</taxon>
    </lineage>
</organism>
<feature type="region of interest" description="Disordered" evidence="1">
    <location>
        <begin position="1"/>
        <end position="30"/>
    </location>
</feature>
<sequence length="30" mass="3205">DSIFNRSQTAGDRLPDDGEGQAAALSEIDR</sequence>
<dbReference type="EMBL" id="LAZR01055057">
    <property type="protein sequence ID" value="KKK77220.1"/>
    <property type="molecule type" value="Genomic_DNA"/>
</dbReference>
<evidence type="ECO:0000256" key="1">
    <source>
        <dbReference type="SAM" id="MobiDB-lite"/>
    </source>
</evidence>
<protein>
    <submittedName>
        <fullName evidence="2">Uncharacterized protein</fullName>
    </submittedName>
</protein>
<accession>A0A0F8YTU0</accession>
<comment type="caution">
    <text evidence="2">The sequence shown here is derived from an EMBL/GenBank/DDBJ whole genome shotgun (WGS) entry which is preliminary data.</text>
</comment>